<keyword evidence="5" id="KW-1185">Reference proteome</keyword>
<sequence>MFETITQSLMDYNGPIFQTVDTIRTQAIQPIGITILVIMFYFEFLNTRQMFQDGGGDLELAFFAPIIMRYTFAYIGVTGAGWILKMFLSLMITVTTKIQVATGSTGWGSLLIPDINLTGGLWEKAMQIGVWIVAFIIGIIAVLVAKILVFMMYIMLYILYAISPLLLPTLVSEEHRVIGVNFLKTWIGTALEGPIIAITLTVLHGLATSNALNADGLFTAGTWTSLNPAISMLLQGLGTLFVLIGSGALANRLIRG</sequence>
<reference evidence="2" key="1">
    <citation type="submission" date="2023-03" db="EMBL/GenBank/DDBJ databases">
        <authorList>
            <person name="Shen W."/>
            <person name="Cai J."/>
        </authorList>
    </citation>
    <scope>NUCLEOTIDE SEQUENCE</scope>
    <source>
        <strain evidence="2">Y3</strain>
    </source>
</reference>
<evidence type="ECO:0000313" key="4">
    <source>
        <dbReference type="Proteomes" id="UP001257962"/>
    </source>
</evidence>
<dbReference type="Proteomes" id="UP001257962">
    <property type="component" value="Unassembled WGS sequence"/>
</dbReference>
<evidence type="ECO:0000313" key="5">
    <source>
        <dbReference type="Proteomes" id="UP001456368"/>
    </source>
</evidence>
<feature type="transmembrane region" description="Helical" evidence="1">
    <location>
        <begin position="226"/>
        <end position="250"/>
    </location>
</feature>
<keyword evidence="1" id="KW-0812">Transmembrane</keyword>
<dbReference type="AlphaFoldDB" id="A0AAJ2IW26"/>
<evidence type="ECO:0000313" key="2">
    <source>
        <dbReference type="EMBL" id="MDT2666756.1"/>
    </source>
</evidence>
<protein>
    <recommendedName>
        <fullName evidence="6">Conjugal transfer protein TrbL</fullName>
    </recommendedName>
</protein>
<gene>
    <name evidence="2" type="ORF">P7D34_05835</name>
    <name evidence="3" type="ORF">VNN45_08600</name>
</gene>
<evidence type="ECO:0000313" key="3">
    <source>
        <dbReference type="EMBL" id="WYC66933.1"/>
    </source>
</evidence>
<accession>A0AAJ2IW26</accession>
<dbReference type="RefSeq" id="WP_213439179.1">
    <property type="nucleotide sequence ID" value="NZ_CP141697.1"/>
</dbReference>
<keyword evidence="1" id="KW-0472">Membrane</keyword>
<keyword evidence="1" id="KW-1133">Transmembrane helix</keyword>
<dbReference type="EMBL" id="JARPYC010000004">
    <property type="protein sequence ID" value="MDT2666756.1"/>
    <property type="molecule type" value="Genomic_DNA"/>
</dbReference>
<feature type="transmembrane region" description="Helical" evidence="1">
    <location>
        <begin position="183"/>
        <end position="206"/>
    </location>
</feature>
<feature type="transmembrane region" description="Helical" evidence="1">
    <location>
        <begin position="27"/>
        <end position="46"/>
    </location>
</feature>
<proteinExistence type="predicted"/>
<feature type="transmembrane region" description="Helical" evidence="1">
    <location>
        <begin position="58"/>
        <end position="84"/>
    </location>
</feature>
<evidence type="ECO:0000256" key="1">
    <source>
        <dbReference type="SAM" id="Phobius"/>
    </source>
</evidence>
<evidence type="ECO:0008006" key="6">
    <source>
        <dbReference type="Google" id="ProtNLM"/>
    </source>
</evidence>
<organism evidence="2 4">
    <name type="scientific">Lactococcus petauri</name>
    <dbReference type="NCBI Taxonomy" id="1940789"/>
    <lineage>
        <taxon>Bacteria</taxon>
        <taxon>Bacillati</taxon>
        <taxon>Bacillota</taxon>
        <taxon>Bacilli</taxon>
        <taxon>Lactobacillales</taxon>
        <taxon>Streptococcaceae</taxon>
        <taxon>Lactococcus</taxon>
    </lineage>
</organism>
<name>A0AAJ2IW26_9LACT</name>
<dbReference type="EMBL" id="CP141698">
    <property type="protein sequence ID" value="WYC66933.1"/>
    <property type="molecule type" value="Genomic_DNA"/>
</dbReference>
<reference evidence="3 5" key="2">
    <citation type="submission" date="2023-12" db="EMBL/GenBank/DDBJ databases">
        <title>Redefining Piscine Lactococcosis.</title>
        <authorList>
            <person name="Heckman T.I."/>
            <person name="Yazdi Z."/>
            <person name="Older C.E."/>
            <person name="Griffin M.J."/>
            <person name="Waldbieser G.C."/>
            <person name="Chow A.M."/>
            <person name="Medina Silva I."/>
            <person name="Anenson K.M."/>
            <person name="Garcia J.C."/>
            <person name="LaFrentz B.R."/>
            <person name="Slavic D."/>
            <person name="Toohey-Kurth K.L."/>
            <person name="Yant P."/>
            <person name="Fritz H.M."/>
            <person name="Henderson E."/>
            <person name="McDowall R."/>
            <person name="Cai H."/>
            <person name="Adikson M."/>
            <person name="Soto E."/>
        </authorList>
    </citation>
    <scope>NUCLEOTIDE SEQUENCE [LARGE SCALE GENOMIC DNA]</scope>
    <source>
        <strain evidence="3 5">R21-91A</strain>
    </source>
</reference>
<dbReference type="Proteomes" id="UP001456368">
    <property type="component" value="Chromosome"/>
</dbReference>
<feature type="transmembrane region" description="Helical" evidence="1">
    <location>
        <begin position="125"/>
        <end position="144"/>
    </location>
</feature>